<evidence type="ECO:0000313" key="1">
    <source>
        <dbReference type="EMBL" id="MBK1705595.1"/>
    </source>
</evidence>
<reference evidence="1" key="1">
    <citation type="submission" date="2017-08" db="EMBL/GenBank/DDBJ databases">
        <authorList>
            <person name="Imhoff J.F."/>
            <person name="Rahn T."/>
            <person name="Kuenzel S."/>
            <person name="Neulinger S.C."/>
        </authorList>
    </citation>
    <scope>NUCLEOTIDE SEQUENCE</scope>
    <source>
        <strain evidence="1">DSM 11080</strain>
    </source>
</reference>
<comment type="caution">
    <text evidence="1">The sequence shown here is derived from an EMBL/GenBank/DDBJ whole genome shotgun (WGS) entry which is preliminary data.</text>
</comment>
<organism evidence="1 2">
    <name type="scientific">Halochromatium glycolicum</name>
    <dbReference type="NCBI Taxonomy" id="85075"/>
    <lineage>
        <taxon>Bacteria</taxon>
        <taxon>Pseudomonadati</taxon>
        <taxon>Pseudomonadota</taxon>
        <taxon>Gammaproteobacteria</taxon>
        <taxon>Chromatiales</taxon>
        <taxon>Chromatiaceae</taxon>
        <taxon>Halochromatium</taxon>
    </lineage>
</organism>
<reference evidence="1" key="2">
    <citation type="journal article" date="2020" name="Microorganisms">
        <title>Osmotic Adaptation and Compatible Solute Biosynthesis of Phototrophic Bacteria as Revealed from Genome Analyses.</title>
        <authorList>
            <person name="Imhoff J.F."/>
            <person name="Rahn T."/>
            <person name="Kunzel S."/>
            <person name="Keller A."/>
            <person name="Neulinger S.C."/>
        </authorList>
    </citation>
    <scope>NUCLEOTIDE SEQUENCE</scope>
    <source>
        <strain evidence="1">DSM 11080</strain>
    </source>
</reference>
<evidence type="ECO:0000313" key="2">
    <source>
        <dbReference type="Proteomes" id="UP001296776"/>
    </source>
</evidence>
<accession>A0AAJ0U6B9</accession>
<gene>
    <name evidence="1" type="ORF">CKO40_13785</name>
</gene>
<dbReference type="Proteomes" id="UP001296776">
    <property type="component" value="Unassembled WGS sequence"/>
</dbReference>
<protein>
    <submittedName>
        <fullName evidence="1">Uncharacterized protein</fullName>
    </submittedName>
</protein>
<dbReference type="AlphaFoldDB" id="A0AAJ0U6B9"/>
<keyword evidence="2" id="KW-1185">Reference proteome</keyword>
<proteinExistence type="predicted"/>
<dbReference type="EMBL" id="NRSJ01000024">
    <property type="protein sequence ID" value="MBK1705595.1"/>
    <property type="molecule type" value="Genomic_DNA"/>
</dbReference>
<name>A0AAJ0U6B9_9GAMM</name>
<sequence>MPSATYQSRISPLDSSSIRLPGSEIADIRFADGTLQVRFSRAFIIKTMTGSAEKTLWWQAGELILEGAELLAPLPEATARSGSEPAFICDGGDIDENVYTYRDMIPIPLESRGLCRCDLALRDSDQRIRAQGETIHLAMEETPHYIEHIRPDDN</sequence>